<dbReference type="AlphaFoldDB" id="A0A2M8RZD3"/>
<evidence type="ECO:0000256" key="3">
    <source>
        <dbReference type="SAM" id="SignalP"/>
    </source>
</evidence>
<dbReference type="PRINTS" id="PR01805">
    <property type="entry name" value="VACJLIPOPROT"/>
</dbReference>
<dbReference type="PANTHER" id="PTHR30035:SF3">
    <property type="entry name" value="INTERMEMBRANE PHOSPHOLIPID TRANSPORT SYSTEM LIPOPROTEIN MLAA"/>
    <property type="match status" value="1"/>
</dbReference>
<evidence type="ECO:0000313" key="5">
    <source>
        <dbReference type="Proteomes" id="UP000229329"/>
    </source>
</evidence>
<evidence type="ECO:0000256" key="1">
    <source>
        <dbReference type="ARBA" id="ARBA00010634"/>
    </source>
</evidence>
<dbReference type="GO" id="GO:0016020">
    <property type="term" value="C:membrane"/>
    <property type="evidence" value="ECO:0007669"/>
    <property type="project" value="InterPro"/>
</dbReference>
<keyword evidence="5" id="KW-1185">Reference proteome</keyword>
<dbReference type="PROSITE" id="PS51257">
    <property type="entry name" value="PROKAR_LIPOPROTEIN"/>
    <property type="match status" value="1"/>
</dbReference>
<organism evidence="4 5">
    <name type="scientific">Conservatibacter flavescens</name>
    <dbReference type="NCBI Taxonomy" id="28161"/>
    <lineage>
        <taxon>Bacteria</taxon>
        <taxon>Pseudomonadati</taxon>
        <taxon>Pseudomonadota</taxon>
        <taxon>Gammaproteobacteria</taxon>
        <taxon>Pasteurellales</taxon>
        <taxon>Pasteurellaceae</taxon>
        <taxon>Conservatibacter</taxon>
    </lineage>
</organism>
<dbReference type="PANTHER" id="PTHR30035">
    <property type="entry name" value="LIPOPROTEIN VACJ-RELATED"/>
    <property type="match status" value="1"/>
</dbReference>
<feature type="signal peptide" evidence="3">
    <location>
        <begin position="1"/>
        <end position="23"/>
    </location>
</feature>
<dbReference type="OrthoDB" id="9785326at2"/>
<keyword evidence="2 3" id="KW-0732">Signal</keyword>
<dbReference type="RefSeq" id="WP_100289857.1">
    <property type="nucleotide sequence ID" value="NZ_PHHA01000044.1"/>
</dbReference>
<proteinExistence type="inferred from homology"/>
<evidence type="ECO:0008006" key="6">
    <source>
        <dbReference type="Google" id="ProtNLM"/>
    </source>
</evidence>
<name>A0A2M8RZD3_9PAST</name>
<dbReference type="EMBL" id="PHHA01000044">
    <property type="protein sequence ID" value="PJG84224.1"/>
    <property type="molecule type" value="Genomic_DNA"/>
</dbReference>
<evidence type="ECO:0000313" key="4">
    <source>
        <dbReference type="EMBL" id="PJG84224.1"/>
    </source>
</evidence>
<dbReference type="Proteomes" id="UP000229329">
    <property type="component" value="Unassembled WGS sequence"/>
</dbReference>
<protein>
    <recommendedName>
        <fullName evidence="6">Phospholipid-binding lipoprotein MlaA</fullName>
    </recommendedName>
</protein>
<comment type="caution">
    <text evidence="4">The sequence shown here is derived from an EMBL/GenBank/DDBJ whole genome shotgun (WGS) entry which is preliminary data.</text>
</comment>
<feature type="chain" id="PRO_5014818688" description="Phospholipid-binding lipoprotein MlaA" evidence="3">
    <location>
        <begin position="24"/>
        <end position="249"/>
    </location>
</feature>
<dbReference type="Pfam" id="PF04333">
    <property type="entry name" value="MlaA"/>
    <property type="match status" value="1"/>
</dbReference>
<dbReference type="InterPro" id="IPR007428">
    <property type="entry name" value="MlaA"/>
</dbReference>
<gene>
    <name evidence="4" type="ORF">CVP05_12330</name>
</gene>
<sequence>MKKKNILATVLLGSIVLTGCATTDPQTGERNDPLEGFNRTMWGFNYNVVDPYVLKPVATGWKEYVPSPIRTGLVNVANNLDEPVSFINRLLEGEGQKAMVHFNRFWINSVFGLGGLIDWASYSEPLKIDGNRTFGDTLGSYNVEPGAYIMLPLYGPTTPRQAVGSVVDSAYTYPFYEWVGGPWALVKWGVQGIDARAKLLDQDALLQQAQDPYITFREAYYQNLEFRVTDGKGSEKQEVLSEDELKEID</sequence>
<evidence type="ECO:0000256" key="2">
    <source>
        <dbReference type="ARBA" id="ARBA00022729"/>
    </source>
</evidence>
<accession>A0A2M8RZD3</accession>
<dbReference type="GO" id="GO:0120010">
    <property type="term" value="P:intermembrane phospholipid transfer"/>
    <property type="evidence" value="ECO:0007669"/>
    <property type="project" value="TreeGrafter"/>
</dbReference>
<comment type="similarity">
    <text evidence="1">Belongs to the MlaA family.</text>
</comment>
<reference evidence="4 5" key="1">
    <citation type="submission" date="2017-11" db="EMBL/GenBank/DDBJ databases">
        <title>Reclassification of Bisgaard taxon 7 as Conservatibacter flavescens gen. nov., sp. nov.</title>
        <authorList>
            <person name="Christensen H."/>
        </authorList>
    </citation>
    <scope>NUCLEOTIDE SEQUENCE [LARGE SCALE GENOMIC DNA]</scope>
    <source>
        <strain evidence="4 5">7_4</strain>
    </source>
</reference>